<protein>
    <submittedName>
        <fullName evidence="2">Uncharacterized protein</fullName>
    </submittedName>
</protein>
<dbReference type="PATRIC" id="fig|476652.3.peg.632"/>
<organism evidence="2 3">
    <name type="scientific">Desulfosporosinus acididurans</name>
    <dbReference type="NCBI Taxonomy" id="476652"/>
    <lineage>
        <taxon>Bacteria</taxon>
        <taxon>Bacillati</taxon>
        <taxon>Bacillota</taxon>
        <taxon>Clostridia</taxon>
        <taxon>Eubacteriales</taxon>
        <taxon>Desulfitobacteriaceae</taxon>
        <taxon>Desulfosporosinus</taxon>
    </lineage>
</organism>
<dbReference type="EMBL" id="LDZY01000002">
    <property type="protein sequence ID" value="KLU67407.1"/>
    <property type="molecule type" value="Genomic_DNA"/>
</dbReference>
<feature type="transmembrane region" description="Helical" evidence="1">
    <location>
        <begin position="12"/>
        <end position="32"/>
    </location>
</feature>
<sequence length="290" mass="31019">MFKIIPPAKKVWIYGAATAIIIVSSSTMAYALNNNIPETVSANVVSSANVTKGNSQTQISNAKISTEYKVVDLSKQKVDLTQLKDELKHKAVNAGVTPEKLDEECKTILASRVPGDKDISAEQAAAYAAAILKKAYGVDFTGYTAEASFSKNSVPNSDNWTVIFHAPNENKSTKRYLASVNSVTGSMLDASVYDLSYKVADNKNLQDPQWVKTAEDDIAKLMPGNVTITSSKVVGATPQTGVSVVCQLSDGSACAVRLTGDNKEAAAYRYFPNGYDGSWDYHPVTANGVG</sequence>
<proteinExistence type="predicted"/>
<dbReference type="Proteomes" id="UP000036356">
    <property type="component" value="Unassembled WGS sequence"/>
</dbReference>
<keyword evidence="1" id="KW-0812">Transmembrane</keyword>
<name>A0A0J1FVR8_9FIRM</name>
<gene>
    <name evidence="2" type="ORF">DEAC_c06190</name>
</gene>
<dbReference type="STRING" id="476652.DEAC_c06190"/>
<keyword evidence="1" id="KW-0472">Membrane</keyword>
<comment type="caution">
    <text evidence="2">The sequence shown here is derived from an EMBL/GenBank/DDBJ whole genome shotgun (WGS) entry which is preliminary data.</text>
</comment>
<dbReference type="AlphaFoldDB" id="A0A0J1FVR8"/>
<keyword evidence="3" id="KW-1185">Reference proteome</keyword>
<accession>A0A0J1FVR8</accession>
<reference evidence="2 3" key="1">
    <citation type="submission" date="2015-06" db="EMBL/GenBank/DDBJ databases">
        <title>Draft genome of the moderately acidophilic sulfate reducer Candidatus Desulfosporosinus acididurans strain M1.</title>
        <authorList>
            <person name="Poehlein A."/>
            <person name="Petzsch P."/>
            <person name="Johnson B.D."/>
            <person name="Schloemann M."/>
            <person name="Daniel R."/>
            <person name="Muehling M."/>
        </authorList>
    </citation>
    <scope>NUCLEOTIDE SEQUENCE [LARGE SCALE GENOMIC DNA]</scope>
    <source>
        <strain evidence="2 3">M1</strain>
    </source>
</reference>
<evidence type="ECO:0000313" key="3">
    <source>
        <dbReference type="Proteomes" id="UP000036356"/>
    </source>
</evidence>
<evidence type="ECO:0000256" key="1">
    <source>
        <dbReference type="SAM" id="Phobius"/>
    </source>
</evidence>
<keyword evidence="1" id="KW-1133">Transmembrane helix</keyword>
<dbReference type="RefSeq" id="WP_047808556.1">
    <property type="nucleotide sequence ID" value="NZ_LDZY01000002.1"/>
</dbReference>
<evidence type="ECO:0000313" key="2">
    <source>
        <dbReference type="EMBL" id="KLU67407.1"/>
    </source>
</evidence>